<feature type="region of interest" description="Disordered" evidence="1">
    <location>
        <begin position="1"/>
        <end position="23"/>
    </location>
</feature>
<sequence>MLDNGNKIGETTVNKDGEWEFTPDTELSEGEHEIAVIIADPAGNQSKPSDPWVVIVDTTPPDAPTIGSIYDNVGDKTGELQPGDVTDDTTRL</sequence>
<evidence type="ECO:0000256" key="1">
    <source>
        <dbReference type="SAM" id="MobiDB-lite"/>
    </source>
</evidence>
<accession>A0A4U9USI5</accession>
<dbReference type="InterPro" id="IPR044016">
    <property type="entry name" value="Big_13"/>
</dbReference>
<dbReference type="AlphaFoldDB" id="A0A4U9USI5"/>
<gene>
    <name evidence="3" type="ORF">NCTC12965_03419</name>
</gene>
<dbReference type="EMBL" id="CABEEZ010000072">
    <property type="protein sequence ID" value="VTR32904.1"/>
    <property type="molecule type" value="Genomic_DNA"/>
</dbReference>
<dbReference type="Gene3D" id="3.30.420.430">
    <property type="match status" value="1"/>
</dbReference>
<proteinExistence type="predicted"/>
<organism evidence="3">
    <name type="scientific">Serratia fonticola</name>
    <dbReference type="NCBI Taxonomy" id="47917"/>
    <lineage>
        <taxon>Bacteria</taxon>
        <taxon>Pseudomonadati</taxon>
        <taxon>Pseudomonadota</taxon>
        <taxon>Gammaproteobacteria</taxon>
        <taxon>Enterobacterales</taxon>
        <taxon>Yersiniaceae</taxon>
        <taxon>Serratia</taxon>
    </lineage>
</organism>
<evidence type="ECO:0000259" key="2">
    <source>
        <dbReference type="Pfam" id="PF19077"/>
    </source>
</evidence>
<protein>
    <recommendedName>
        <fullName evidence="2">Bacterial Ig-like domain-containing protein</fullName>
    </recommendedName>
</protein>
<name>A0A4U9USI5_SERFO</name>
<dbReference type="Pfam" id="PF19077">
    <property type="entry name" value="Big_13"/>
    <property type="match status" value="1"/>
</dbReference>
<feature type="region of interest" description="Disordered" evidence="1">
    <location>
        <begin position="68"/>
        <end position="92"/>
    </location>
</feature>
<evidence type="ECO:0000313" key="3">
    <source>
        <dbReference type="EMBL" id="VTR32904.1"/>
    </source>
</evidence>
<reference evidence="3" key="1">
    <citation type="submission" date="2019-05" db="EMBL/GenBank/DDBJ databases">
        <authorList>
            <consortium name="Pathogen Informatics"/>
        </authorList>
    </citation>
    <scope>NUCLEOTIDE SEQUENCE [LARGE SCALE GENOMIC DNA]</scope>
    <source>
        <strain evidence="3">NCTC12965</strain>
    </source>
</reference>
<feature type="domain" description="Bacterial Ig-like" evidence="2">
    <location>
        <begin position="3"/>
        <end position="58"/>
    </location>
</feature>